<accession>A0AAU7R4U3</accession>
<sequence length="213" mass="22921">MAGDDLTASESAILVVLMAEAREVLSTELRDRYGLVVRKPQRDKLTRLHYVASRKSGPTYALQLDDKGWVRMQSDLDFALRGASALGAALTALQVSLRDRVLARSGCATLAELFALTDVRAPAAEPAGALEARVVAAYRALADEPGAWVSLRRLRPFFADVPRDDLDEALRRLSRSEGVTIAPESNQKTLTGADTGAALRLGGQDNHLLAIGV</sequence>
<name>A0AAU7R4U3_9ACTN</name>
<dbReference type="AlphaFoldDB" id="A0AAU7R4U3"/>
<dbReference type="RefSeq" id="WP_349879531.1">
    <property type="nucleotide sequence ID" value="NZ_CP157974.1"/>
</dbReference>
<protein>
    <submittedName>
        <fullName evidence="1">Uncharacterized protein</fullName>
    </submittedName>
</protein>
<dbReference type="EMBL" id="CP157974">
    <property type="protein sequence ID" value="XBT83192.1"/>
    <property type="molecule type" value="Genomic_DNA"/>
</dbReference>
<evidence type="ECO:0000313" key="1">
    <source>
        <dbReference type="EMBL" id="XBT83192.1"/>
    </source>
</evidence>
<gene>
    <name evidence="1" type="ORF">ABIH81_06850</name>
</gene>
<proteinExistence type="predicted"/>
<organism evidence="1">
    <name type="scientific">Micromonospora sp. HUAS YX12</name>
    <dbReference type="NCBI Taxonomy" id="3156396"/>
    <lineage>
        <taxon>Bacteria</taxon>
        <taxon>Bacillati</taxon>
        <taxon>Actinomycetota</taxon>
        <taxon>Actinomycetes</taxon>
        <taxon>Micromonosporales</taxon>
        <taxon>Micromonosporaceae</taxon>
        <taxon>Micromonospora</taxon>
    </lineage>
</organism>
<reference evidence="1" key="1">
    <citation type="submission" date="2024-06" db="EMBL/GenBank/DDBJ databases">
        <title>Micromonospora sp. strain HUAS YX12 genome sequences.</title>
        <authorList>
            <person name="Mo P."/>
        </authorList>
    </citation>
    <scope>NUCLEOTIDE SEQUENCE</scope>
    <source>
        <strain evidence="1">HUAS YX12</strain>
    </source>
</reference>